<evidence type="ECO:0000256" key="1">
    <source>
        <dbReference type="SAM" id="SignalP"/>
    </source>
</evidence>
<dbReference type="PANTHER" id="PTHR37049:SF4">
    <property type="entry name" value="RHODANESE DOMAIN-CONTAINING PROTEIN"/>
    <property type="match status" value="1"/>
</dbReference>
<feature type="signal peptide" evidence="1">
    <location>
        <begin position="1"/>
        <end position="19"/>
    </location>
</feature>
<evidence type="ECO:0000259" key="3">
    <source>
        <dbReference type="Pfam" id="PF23658"/>
    </source>
</evidence>
<keyword evidence="1" id="KW-0732">Signal</keyword>
<dbReference type="Gene3D" id="3.90.226.10">
    <property type="entry name" value="2-enoyl-CoA Hydratase, Chain A, domain 1"/>
    <property type="match status" value="1"/>
</dbReference>
<feature type="domain" description="CPAF-like PDZ" evidence="3">
    <location>
        <begin position="181"/>
        <end position="301"/>
    </location>
</feature>
<sequence length="795" mass="86360">MRVPCSVVVVCIYVFNVRAQIFSEEPEVTRTTRRVTATPTITSIPSASAVASPCRSISSLVASQSASDPEETDGPFFPPSWATQCLESVPLAVDRSSRFIDYVKPYLQFQSTLTYLKDPPKGYTLPGVDVLGGLDVIQGNLQSGIYKNQWSFEKDLYQLINVLPHDFHFNLPLPLVGLFTFGTYKRLVSVSEDGISLPAVYFKSDLDKYLFGTTRWTPSEITMINGENVTTYLETIAVQNSAFQDADAIYNQLFYSLPQNLQGGANLFYSGAWEFGFDSNINNYTFANGSSQQLYNYASLAPGVDFSGVVDGTTLFQAIEVEPTTDVENILTSRDIEDPRKKVRRQLFTGSIPGYPDAFVTHPEDPYTAGYFLGEDSEVAVLQMSAFSSPNSSSETDQRNQQATIARFLAECKQRGSTKLIVDLSANGGGSVFSGYDAFKQLFPTLVPYGGSRMRTTPFVNYMGNVFSSAGIYNASIRPPWQIQSALDKDLNKYPSWKEFGGPFRFHGDNFLAITRANLSDPLMTTGFSVAGYLEEPEIPVAAFTAENIVVLYDGACGSTCAIFAEFMKIQGGVRSIAMGGRPQNGPMQGIGGTKGSQVLTYFAFELHRAALNLSLGVLDEKKATIPEAPDAAWIPPDFYQDSPLGSKAYLLAGARVNLRNAVRDSDSTQTPLQFVYEPANCRLFYTVDDVYDMTALWTRVYNTTWGGAPCVSGSTTSSDGTIPSLATDTVAYSDSANLRIQLPAQPGLVAIASGPGTGANSGVDSFENKSAGSTVGISVGLWVVLGSVTLSILY</sequence>
<organism evidence="4 5">
    <name type="scientific">Cadophora malorum</name>
    <dbReference type="NCBI Taxonomy" id="108018"/>
    <lineage>
        <taxon>Eukaryota</taxon>
        <taxon>Fungi</taxon>
        <taxon>Dikarya</taxon>
        <taxon>Ascomycota</taxon>
        <taxon>Pezizomycotina</taxon>
        <taxon>Leotiomycetes</taxon>
        <taxon>Helotiales</taxon>
        <taxon>Ploettnerulaceae</taxon>
        <taxon>Cadophora</taxon>
    </lineage>
</organism>
<dbReference type="AlphaFoldDB" id="A0A8H7VZY5"/>
<dbReference type="InterPro" id="IPR029045">
    <property type="entry name" value="ClpP/crotonase-like_dom_sf"/>
</dbReference>
<reference evidence="4" key="1">
    <citation type="submission" date="2021-02" db="EMBL/GenBank/DDBJ databases">
        <title>Genome sequence Cadophora malorum strain M34.</title>
        <authorList>
            <person name="Stefanovic E."/>
            <person name="Vu D."/>
            <person name="Scully C."/>
            <person name="Dijksterhuis J."/>
            <person name="Roader J."/>
            <person name="Houbraken J."/>
        </authorList>
    </citation>
    <scope>NUCLEOTIDE SEQUENCE</scope>
    <source>
        <strain evidence="4">M34</strain>
    </source>
</reference>
<feature type="domain" description="Tail specific protease" evidence="2">
    <location>
        <begin position="379"/>
        <end position="573"/>
    </location>
</feature>
<dbReference type="InterPro" id="IPR005151">
    <property type="entry name" value="Tail-specific_protease"/>
</dbReference>
<dbReference type="OrthoDB" id="3534988at2759"/>
<keyword evidence="5" id="KW-1185">Reference proteome</keyword>
<accession>A0A8H7VZY5</accession>
<dbReference type="EMBL" id="JAFJYH010000346">
    <property type="protein sequence ID" value="KAG4412886.1"/>
    <property type="molecule type" value="Genomic_DNA"/>
</dbReference>
<name>A0A8H7VZY5_9HELO</name>
<protein>
    <recommendedName>
        <fullName evidence="6">Tail specific protease domain-containing protein</fullName>
    </recommendedName>
</protein>
<dbReference type="Pfam" id="PF23658">
    <property type="entry name" value="PDZ_CPAF_rel"/>
    <property type="match status" value="1"/>
</dbReference>
<feature type="chain" id="PRO_5034674910" description="Tail specific protease domain-containing protein" evidence="1">
    <location>
        <begin position="20"/>
        <end position="795"/>
    </location>
</feature>
<dbReference type="GO" id="GO:0008236">
    <property type="term" value="F:serine-type peptidase activity"/>
    <property type="evidence" value="ECO:0007669"/>
    <property type="project" value="InterPro"/>
</dbReference>
<dbReference type="SUPFAM" id="SSF52096">
    <property type="entry name" value="ClpP/crotonase"/>
    <property type="match status" value="1"/>
</dbReference>
<dbReference type="GO" id="GO:0006508">
    <property type="term" value="P:proteolysis"/>
    <property type="evidence" value="ECO:0007669"/>
    <property type="project" value="InterPro"/>
</dbReference>
<evidence type="ECO:0000313" key="4">
    <source>
        <dbReference type="EMBL" id="KAG4412886.1"/>
    </source>
</evidence>
<dbReference type="InterPro" id="IPR056186">
    <property type="entry name" value="PDZ_CPAF-rel"/>
</dbReference>
<evidence type="ECO:0000259" key="2">
    <source>
        <dbReference type="Pfam" id="PF03572"/>
    </source>
</evidence>
<dbReference type="InterPro" id="IPR052766">
    <property type="entry name" value="S41A_metabolite_peptidase"/>
</dbReference>
<evidence type="ECO:0000313" key="5">
    <source>
        <dbReference type="Proteomes" id="UP000664132"/>
    </source>
</evidence>
<dbReference type="Pfam" id="PF03572">
    <property type="entry name" value="Peptidase_S41"/>
    <property type="match status" value="1"/>
</dbReference>
<dbReference type="PANTHER" id="PTHR37049">
    <property type="entry name" value="PEPTIDASE S41 FAMILY PROTEIN"/>
    <property type="match status" value="1"/>
</dbReference>
<comment type="caution">
    <text evidence="4">The sequence shown here is derived from an EMBL/GenBank/DDBJ whole genome shotgun (WGS) entry which is preliminary data.</text>
</comment>
<evidence type="ECO:0008006" key="6">
    <source>
        <dbReference type="Google" id="ProtNLM"/>
    </source>
</evidence>
<proteinExistence type="predicted"/>
<dbReference type="Proteomes" id="UP000664132">
    <property type="component" value="Unassembled WGS sequence"/>
</dbReference>
<gene>
    <name evidence="4" type="ORF">IFR04_013960</name>
</gene>